<comment type="caution">
    <text evidence="3">The sequence shown here is derived from an EMBL/GenBank/DDBJ whole genome shotgun (WGS) entry which is preliminary data.</text>
</comment>
<dbReference type="Gene3D" id="1.10.357.10">
    <property type="entry name" value="Tetracycline Repressor, domain 2"/>
    <property type="match status" value="1"/>
</dbReference>
<dbReference type="AlphaFoldDB" id="A0A0R2EEH0"/>
<reference evidence="3 4" key="1">
    <citation type="journal article" date="2015" name="Genome Announc.">
        <title>Expanding the biotechnology potential of lactobacilli through comparative genomics of 213 strains and associated genera.</title>
        <authorList>
            <person name="Sun Z."/>
            <person name="Harris H.M."/>
            <person name="McCann A."/>
            <person name="Guo C."/>
            <person name="Argimon S."/>
            <person name="Zhang W."/>
            <person name="Yang X."/>
            <person name="Jeffery I.B."/>
            <person name="Cooney J.C."/>
            <person name="Kagawa T.F."/>
            <person name="Liu W."/>
            <person name="Song Y."/>
            <person name="Salvetti E."/>
            <person name="Wrobel A."/>
            <person name="Rasinkangas P."/>
            <person name="Parkhill J."/>
            <person name="Rea M.C."/>
            <person name="O'Sullivan O."/>
            <person name="Ritari J."/>
            <person name="Douillard F.P."/>
            <person name="Paul Ross R."/>
            <person name="Yang R."/>
            <person name="Briner A.E."/>
            <person name="Felis G.E."/>
            <person name="de Vos W.M."/>
            <person name="Barrangou R."/>
            <person name="Klaenhammer T.R."/>
            <person name="Caufield P.W."/>
            <person name="Cui Y."/>
            <person name="Zhang H."/>
            <person name="O'Toole P.W."/>
        </authorList>
    </citation>
    <scope>NUCLEOTIDE SEQUENCE [LARGE SCALE GENOMIC DNA]</scope>
    <source>
        <strain evidence="3 4">DSM 20444</strain>
    </source>
</reference>
<evidence type="ECO:0000313" key="4">
    <source>
        <dbReference type="Proteomes" id="UP000050898"/>
    </source>
</evidence>
<dbReference type="Pfam" id="PF00440">
    <property type="entry name" value="TetR_N"/>
    <property type="match status" value="1"/>
</dbReference>
<dbReference type="Proteomes" id="UP000050898">
    <property type="component" value="Unassembled WGS sequence"/>
</dbReference>
<accession>A0A0R2EEH0</accession>
<evidence type="ECO:0000259" key="2">
    <source>
        <dbReference type="Pfam" id="PF00440"/>
    </source>
</evidence>
<organism evidence="3 4">
    <name type="scientific">Liquorilactobacillus mali KCTC 3596 = DSM 20444</name>
    <dbReference type="NCBI Taxonomy" id="1046596"/>
    <lineage>
        <taxon>Bacteria</taxon>
        <taxon>Bacillati</taxon>
        <taxon>Bacillota</taxon>
        <taxon>Bacilli</taxon>
        <taxon>Lactobacillales</taxon>
        <taxon>Lactobacillaceae</taxon>
        <taxon>Liquorilactobacillus</taxon>
    </lineage>
</organism>
<dbReference type="SUPFAM" id="SSF46689">
    <property type="entry name" value="Homeodomain-like"/>
    <property type="match status" value="1"/>
</dbReference>
<proteinExistence type="predicted"/>
<dbReference type="InterPro" id="IPR001647">
    <property type="entry name" value="HTH_TetR"/>
</dbReference>
<dbReference type="GO" id="GO:0003677">
    <property type="term" value="F:DNA binding"/>
    <property type="evidence" value="ECO:0007669"/>
    <property type="project" value="UniProtKB-KW"/>
</dbReference>
<evidence type="ECO:0000256" key="1">
    <source>
        <dbReference type="ARBA" id="ARBA00023125"/>
    </source>
</evidence>
<dbReference type="InterPro" id="IPR009057">
    <property type="entry name" value="Homeodomain-like_sf"/>
</dbReference>
<keyword evidence="1" id="KW-0238">DNA-binding</keyword>
<evidence type="ECO:0000313" key="3">
    <source>
        <dbReference type="EMBL" id="KRN11242.1"/>
    </source>
</evidence>
<protein>
    <submittedName>
        <fullName evidence="3">Transcriptional regulator</fullName>
    </submittedName>
</protein>
<feature type="domain" description="HTH tetR-type" evidence="2">
    <location>
        <begin position="35"/>
        <end position="65"/>
    </location>
</feature>
<dbReference type="EMBL" id="AYYH01000003">
    <property type="protein sequence ID" value="KRN11242.1"/>
    <property type="molecule type" value="Genomic_DNA"/>
</dbReference>
<dbReference type="PATRIC" id="fig|1046596.6.peg.1327"/>
<gene>
    <name evidence="3" type="ORF">FD00_GL001244</name>
</gene>
<name>A0A0R2EEH0_9LACO</name>
<keyword evidence="4" id="KW-1185">Reference proteome</keyword>
<sequence length="198" mass="23715">MIIYYSKNFRSNYFMDKDRKMYEKIICILEKEDTKLTTAELARELRISKRTLYILFPNKAAIINETIDFVFYKFRNSWEKAVGKLLLSDLSRCRCSDFPNNSDVDKLIKFVVKIKNDYPEQQAKIQEKLDELSELIYIYVVENENIRVLTSTEKKVLQMLIQQIFKRLLGEKYLKENGLDFKETVTSLFRMIFFGIKY</sequence>